<feature type="transmembrane region" description="Helical" evidence="1">
    <location>
        <begin position="71"/>
        <end position="88"/>
    </location>
</feature>
<proteinExistence type="predicted"/>
<dbReference type="EMBL" id="CP147403">
    <property type="protein sequence ID" value="WXB86633.1"/>
    <property type="molecule type" value="Genomic_DNA"/>
</dbReference>
<keyword evidence="1" id="KW-1133">Transmembrane helix</keyword>
<dbReference type="RefSeq" id="WP_338785959.1">
    <property type="nucleotide sequence ID" value="NZ_CP147403.1"/>
</dbReference>
<dbReference type="InterPro" id="IPR048147">
    <property type="entry name" value="CBO0543-like"/>
</dbReference>
<sequence length="175" mass="20604">MKDRTILNLLTTFGIGASIIFLLRRKGDLKDWFLIYFIKTLVSTVFDGPVIKTKYLQYPHRYLPKLFDSNIVFLYILFPLSCVMYNQFTYNMKPLKTIVSVFLFSGPMTLFENWLEKNTNLVKYNKGWNSYITLIVLSFTFLLVKGCIEGIRFLDKNIHNPSIATEKRNLQNKFE</sequence>
<dbReference type="Proteomes" id="UP001368328">
    <property type="component" value="Chromosome"/>
</dbReference>
<reference evidence="2 3" key="1">
    <citation type="submission" date="2024-02" db="EMBL/GenBank/DDBJ databases">
        <title>Seven novel Bacillus-like species.</title>
        <authorList>
            <person name="Liu G."/>
        </authorList>
    </citation>
    <scope>NUCLEOTIDE SEQUENCE [LARGE SCALE GENOMIC DNA]</scope>
    <source>
        <strain evidence="2 3">FJAT-53654</strain>
    </source>
</reference>
<gene>
    <name evidence="2" type="ORF">WCV66_15320</name>
</gene>
<keyword evidence="3" id="KW-1185">Reference proteome</keyword>
<evidence type="ECO:0000256" key="1">
    <source>
        <dbReference type="SAM" id="Phobius"/>
    </source>
</evidence>
<keyword evidence="1" id="KW-0812">Transmembrane</keyword>
<organism evidence="2 3">
    <name type="scientific">Metabacillus rhizosphaerae</name>
    <dbReference type="NCBI Taxonomy" id="3117747"/>
    <lineage>
        <taxon>Bacteria</taxon>
        <taxon>Bacillati</taxon>
        <taxon>Bacillota</taxon>
        <taxon>Bacilli</taxon>
        <taxon>Bacillales</taxon>
        <taxon>Bacillaceae</taxon>
        <taxon>Metabacillus</taxon>
    </lineage>
</organism>
<feature type="transmembrane region" description="Helical" evidence="1">
    <location>
        <begin position="32"/>
        <end position="51"/>
    </location>
</feature>
<keyword evidence="1" id="KW-0472">Membrane</keyword>
<feature type="transmembrane region" description="Helical" evidence="1">
    <location>
        <begin position="95"/>
        <end position="111"/>
    </location>
</feature>
<accession>A0ABZ2MMQ1</accession>
<dbReference type="NCBIfam" id="NF041644">
    <property type="entry name" value="CBO0543_fam"/>
    <property type="match status" value="1"/>
</dbReference>
<feature type="transmembrane region" description="Helical" evidence="1">
    <location>
        <begin position="131"/>
        <end position="148"/>
    </location>
</feature>
<evidence type="ECO:0000313" key="3">
    <source>
        <dbReference type="Proteomes" id="UP001368328"/>
    </source>
</evidence>
<protein>
    <submittedName>
        <fullName evidence="2">CBO0543 family protein</fullName>
    </submittedName>
</protein>
<feature type="transmembrane region" description="Helical" evidence="1">
    <location>
        <begin position="6"/>
        <end position="23"/>
    </location>
</feature>
<evidence type="ECO:0000313" key="2">
    <source>
        <dbReference type="EMBL" id="WXB86633.1"/>
    </source>
</evidence>
<name>A0ABZ2MMQ1_9BACI</name>